<evidence type="ECO:0000256" key="1">
    <source>
        <dbReference type="ARBA" id="ARBA00000439"/>
    </source>
</evidence>
<dbReference type="NCBIfam" id="TIGR00217">
    <property type="entry name" value="malQ"/>
    <property type="match status" value="1"/>
</dbReference>
<protein>
    <recommendedName>
        <fullName evidence="4 10">4-alpha-glucanotransferase</fullName>
        <ecNumber evidence="3 10">2.4.1.25</ecNumber>
    </recommendedName>
    <alternativeName>
        <fullName evidence="8 10">Amylomaltase</fullName>
    </alternativeName>
    <alternativeName>
        <fullName evidence="9 10">Disproportionating enzyme</fullName>
    </alternativeName>
</protein>
<dbReference type="Gene3D" id="3.20.20.80">
    <property type="entry name" value="Glycosidases"/>
    <property type="match status" value="1"/>
</dbReference>
<dbReference type="RefSeq" id="WP_190250187.1">
    <property type="nucleotide sequence ID" value="NZ_BMPI01000011.1"/>
</dbReference>
<dbReference type="PANTHER" id="PTHR32438:SF5">
    <property type="entry name" value="4-ALPHA-GLUCANOTRANSFERASE DPE1, CHLOROPLASTIC_AMYLOPLASTIC"/>
    <property type="match status" value="1"/>
</dbReference>
<evidence type="ECO:0000256" key="3">
    <source>
        <dbReference type="ARBA" id="ARBA00012560"/>
    </source>
</evidence>
<dbReference type="EC" id="2.4.1.25" evidence="3 10"/>
<organism evidence="12 13">
    <name type="scientific">Dactylosporangium sucinum</name>
    <dbReference type="NCBI Taxonomy" id="1424081"/>
    <lineage>
        <taxon>Bacteria</taxon>
        <taxon>Bacillati</taxon>
        <taxon>Actinomycetota</taxon>
        <taxon>Actinomycetes</taxon>
        <taxon>Micromonosporales</taxon>
        <taxon>Micromonosporaceae</taxon>
        <taxon>Dactylosporangium</taxon>
    </lineage>
</organism>
<evidence type="ECO:0000256" key="10">
    <source>
        <dbReference type="RuleBase" id="RU361207"/>
    </source>
</evidence>
<dbReference type="GO" id="GO:0005975">
    <property type="term" value="P:carbohydrate metabolic process"/>
    <property type="evidence" value="ECO:0007669"/>
    <property type="project" value="InterPro"/>
</dbReference>
<reference evidence="12" key="1">
    <citation type="journal article" date="2014" name="Int. J. Syst. Evol. Microbiol.">
        <title>Complete genome sequence of Corynebacterium casei LMG S-19264T (=DSM 44701T), isolated from a smear-ripened cheese.</title>
        <authorList>
            <consortium name="US DOE Joint Genome Institute (JGI-PGF)"/>
            <person name="Walter F."/>
            <person name="Albersmeier A."/>
            <person name="Kalinowski J."/>
            <person name="Ruckert C."/>
        </authorList>
    </citation>
    <scope>NUCLEOTIDE SEQUENCE</scope>
    <source>
        <strain evidence="12">JCM 19831</strain>
    </source>
</reference>
<accession>A0A917TJ14</accession>
<dbReference type="PANTHER" id="PTHR32438">
    <property type="entry name" value="4-ALPHA-GLUCANOTRANSFERASE DPE1, CHLOROPLASTIC/AMYLOPLASTIC"/>
    <property type="match status" value="1"/>
</dbReference>
<dbReference type="InterPro" id="IPR003385">
    <property type="entry name" value="Glyco_hydro_77"/>
</dbReference>
<name>A0A917TJ14_9ACTN</name>
<evidence type="ECO:0000256" key="7">
    <source>
        <dbReference type="ARBA" id="ARBA00023277"/>
    </source>
</evidence>
<feature type="compositionally biased region" description="Basic and acidic residues" evidence="11">
    <location>
        <begin position="24"/>
        <end position="41"/>
    </location>
</feature>
<dbReference type="InterPro" id="IPR017853">
    <property type="entry name" value="GH"/>
</dbReference>
<evidence type="ECO:0000256" key="4">
    <source>
        <dbReference type="ARBA" id="ARBA00020295"/>
    </source>
</evidence>
<evidence type="ECO:0000256" key="2">
    <source>
        <dbReference type="ARBA" id="ARBA00005684"/>
    </source>
</evidence>
<evidence type="ECO:0000256" key="9">
    <source>
        <dbReference type="ARBA" id="ARBA00031501"/>
    </source>
</evidence>
<dbReference type="SUPFAM" id="SSF51445">
    <property type="entry name" value="(Trans)glycosidases"/>
    <property type="match status" value="1"/>
</dbReference>
<keyword evidence="7 10" id="KW-0119">Carbohydrate metabolism</keyword>
<evidence type="ECO:0000256" key="11">
    <source>
        <dbReference type="SAM" id="MobiDB-lite"/>
    </source>
</evidence>
<dbReference type="Pfam" id="PF02446">
    <property type="entry name" value="Glyco_hydro_77"/>
    <property type="match status" value="1"/>
</dbReference>
<comment type="caution">
    <text evidence="12">The sequence shown here is derived from an EMBL/GenBank/DDBJ whole genome shotgun (WGS) entry which is preliminary data.</text>
</comment>
<reference evidence="12" key="2">
    <citation type="submission" date="2020-09" db="EMBL/GenBank/DDBJ databases">
        <authorList>
            <person name="Sun Q."/>
            <person name="Ohkuma M."/>
        </authorList>
    </citation>
    <scope>NUCLEOTIDE SEQUENCE</scope>
    <source>
        <strain evidence="12">JCM 19831</strain>
    </source>
</reference>
<evidence type="ECO:0000256" key="8">
    <source>
        <dbReference type="ARBA" id="ARBA00031423"/>
    </source>
</evidence>
<sequence length="614" mass="65922">MTGDVSPSPEPTPQSKPQSTPEPTRGDGPEPTRGDGPEPTRADGPADELHALAAAHGVATHYETSGKQRVDIPDDVVASVLALLGPEPAPRSRVGTTASLPEPPRTWGWMIQLYGLRSRDSWSVGDFADLAAFTRWAASTGAGAILVNPLHAVAPVDPLPASPYSPSSRRFVNPLYLRVPDLPEYRAAPPALRAQVDALRPAPARDGLIDYGTAWRAKHAALSLLFPVEEPSTAEPGTDAALRDFATYTALAELHGADWRRWPAALRRPGMAATEAAPVDRVAFHAWLQRRCAEQLAEANRAAAGMAVGIVHDLAVGIDPGGADAWTLQDVVAQGAKVGAPPDAFNQRGQDWGLATWRPDRLAASGYEPYRELLRDIFRHAGGLRVDHVAGLWRLWWVPPGRGPAEGTYVHYDDAAMLGVLVEEATRAGAVVVGEDLGTVEPVVTRTLQERNILGSAVLWFTRDDAGAFLPPAEWPANAVASISTHDLPTAAGFLAGEHVLARAEAGVLGRDVKDEWAAAALERTALLDLLDAEGLTEPDSTDDEIVLAMHRLLKRTPCRIVLASPYDVLGVVRQPNLPGTTDQYPNWRIPLPLPLEELTSDARMQQIADLFNA</sequence>
<feature type="region of interest" description="Disordered" evidence="11">
    <location>
        <begin position="1"/>
        <end position="46"/>
    </location>
</feature>
<dbReference type="EMBL" id="BMPI01000011">
    <property type="protein sequence ID" value="GGM25010.1"/>
    <property type="molecule type" value="Genomic_DNA"/>
</dbReference>
<dbReference type="GO" id="GO:0004134">
    <property type="term" value="F:4-alpha-glucanotransferase activity"/>
    <property type="evidence" value="ECO:0007669"/>
    <property type="project" value="UniProtKB-EC"/>
</dbReference>
<evidence type="ECO:0000256" key="6">
    <source>
        <dbReference type="ARBA" id="ARBA00022679"/>
    </source>
</evidence>
<evidence type="ECO:0000256" key="5">
    <source>
        <dbReference type="ARBA" id="ARBA00022676"/>
    </source>
</evidence>
<keyword evidence="13" id="KW-1185">Reference proteome</keyword>
<comment type="similarity">
    <text evidence="2 10">Belongs to the disproportionating enzyme family.</text>
</comment>
<evidence type="ECO:0000313" key="12">
    <source>
        <dbReference type="EMBL" id="GGM25010.1"/>
    </source>
</evidence>
<proteinExistence type="inferred from homology"/>
<dbReference type="Proteomes" id="UP000642070">
    <property type="component" value="Unassembled WGS sequence"/>
</dbReference>
<comment type="catalytic activity">
    <reaction evidence="1 10">
        <text>Transfers a segment of a (1-&gt;4)-alpha-D-glucan to a new position in an acceptor, which may be glucose or a (1-&gt;4)-alpha-D-glucan.</text>
        <dbReference type="EC" id="2.4.1.25"/>
    </reaction>
</comment>
<gene>
    <name evidence="12" type="primary">malQ</name>
    <name evidence="12" type="ORF">GCM10007977_027700</name>
</gene>
<keyword evidence="6 10" id="KW-0808">Transferase</keyword>
<keyword evidence="5 10" id="KW-0328">Glycosyltransferase</keyword>
<dbReference type="AlphaFoldDB" id="A0A917TJ14"/>
<evidence type="ECO:0000313" key="13">
    <source>
        <dbReference type="Proteomes" id="UP000642070"/>
    </source>
</evidence>